<evidence type="ECO:0000313" key="2">
    <source>
        <dbReference type="EMBL" id="KZV98470.1"/>
    </source>
</evidence>
<proteinExistence type="predicted"/>
<gene>
    <name evidence="2" type="ORF">EXIGLDRAFT_763472</name>
</gene>
<name>A0A165LXL4_EXIGL</name>
<dbReference type="AlphaFoldDB" id="A0A165LXL4"/>
<feature type="compositionally biased region" description="Low complexity" evidence="1">
    <location>
        <begin position="8"/>
        <end position="22"/>
    </location>
</feature>
<organism evidence="2 3">
    <name type="scientific">Exidia glandulosa HHB12029</name>
    <dbReference type="NCBI Taxonomy" id="1314781"/>
    <lineage>
        <taxon>Eukaryota</taxon>
        <taxon>Fungi</taxon>
        <taxon>Dikarya</taxon>
        <taxon>Basidiomycota</taxon>
        <taxon>Agaricomycotina</taxon>
        <taxon>Agaricomycetes</taxon>
        <taxon>Auriculariales</taxon>
        <taxon>Exidiaceae</taxon>
        <taxon>Exidia</taxon>
    </lineage>
</organism>
<reference evidence="2 3" key="1">
    <citation type="journal article" date="2016" name="Mol. Biol. Evol.">
        <title>Comparative Genomics of Early-Diverging Mushroom-Forming Fungi Provides Insights into the Origins of Lignocellulose Decay Capabilities.</title>
        <authorList>
            <person name="Nagy L.G."/>
            <person name="Riley R."/>
            <person name="Tritt A."/>
            <person name="Adam C."/>
            <person name="Daum C."/>
            <person name="Floudas D."/>
            <person name="Sun H."/>
            <person name="Yadav J.S."/>
            <person name="Pangilinan J."/>
            <person name="Larsson K.H."/>
            <person name="Matsuura K."/>
            <person name="Barry K."/>
            <person name="Labutti K."/>
            <person name="Kuo R."/>
            <person name="Ohm R.A."/>
            <person name="Bhattacharya S.S."/>
            <person name="Shirouzu T."/>
            <person name="Yoshinaga Y."/>
            <person name="Martin F.M."/>
            <person name="Grigoriev I.V."/>
            <person name="Hibbett D.S."/>
        </authorList>
    </citation>
    <scope>NUCLEOTIDE SEQUENCE [LARGE SCALE GENOMIC DNA]</scope>
    <source>
        <strain evidence="2 3">HHB12029</strain>
    </source>
</reference>
<evidence type="ECO:0000256" key="1">
    <source>
        <dbReference type="SAM" id="MobiDB-lite"/>
    </source>
</evidence>
<evidence type="ECO:0000313" key="3">
    <source>
        <dbReference type="Proteomes" id="UP000077266"/>
    </source>
</evidence>
<sequence>MSGKRSRSGAGSSSNAQAASPPKKSKITRSTSKAAGTQLPQSVASQDVLEVATTDDDEDPVPAPRSVRIKVEPGYMEQSPEPEELASAIELANEAPESPFARDLRKLLAAHNVSSPSSSPAKRRTEPIYLKSPSGGRGVAIPDPSLETPTRRKDHKGKGPQEEEDDSFELVASSSRIPDDTAAAEVIDDDKDNNIDANSDDSEAVLDLSAQAPCLKDQYNALKNVPPFVAAEIVARTKGRQPDPPQFPSFTRWAENDPKRLDEFRGYFAFVSSSEYVNPARAFPCPFIALPVHARNSTGRTAHHNLIEAEVTASGWKRKSLLAVPFLQEESLIIANLGKAFGAKSLFFTIWNAGFQYGTTLEQADARHTVHGRKSRSFKSAAATHDSQITLRLTPDTKFPVMGENPAPGSLGNVIYTVTADKNESGNVVINLNIQAYIHLSDPIAGNVDADLEDELIPGSK</sequence>
<dbReference type="Proteomes" id="UP000077266">
    <property type="component" value="Unassembled WGS sequence"/>
</dbReference>
<dbReference type="EMBL" id="KV425918">
    <property type="protein sequence ID" value="KZV98470.1"/>
    <property type="molecule type" value="Genomic_DNA"/>
</dbReference>
<feature type="compositionally biased region" description="Polar residues" evidence="1">
    <location>
        <begin position="28"/>
        <end position="45"/>
    </location>
</feature>
<protein>
    <submittedName>
        <fullName evidence="2">Uncharacterized protein</fullName>
    </submittedName>
</protein>
<dbReference type="InParanoid" id="A0A165LXL4"/>
<keyword evidence="3" id="KW-1185">Reference proteome</keyword>
<feature type="region of interest" description="Disordered" evidence="1">
    <location>
        <begin position="1"/>
        <end position="92"/>
    </location>
</feature>
<accession>A0A165LXL4</accession>
<feature type="region of interest" description="Disordered" evidence="1">
    <location>
        <begin position="111"/>
        <end position="199"/>
    </location>
</feature>